<feature type="domain" description="Phosphotyrosine protein phosphatase I" evidence="5">
    <location>
        <begin position="5"/>
        <end position="145"/>
    </location>
</feature>
<dbReference type="InterPro" id="IPR036196">
    <property type="entry name" value="Ptyr_pPase_sf"/>
</dbReference>
<feature type="active site" evidence="4">
    <location>
        <position position="17"/>
    </location>
</feature>
<dbReference type="PRINTS" id="PR00719">
    <property type="entry name" value="LMWPTPASE"/>
</dbReference>
<dbReference type="EMBL" id="DVFT01000051">
    <property type="protein sequence ID" value="HIQ95636.1"/>
    <property type="molecule type" value="Genomic_DNA"/>
</dbReference>
<dbReference type="SUPFAM" id="SSF52788">
    <property type="entry name" value="Phosphotyrosine protein phosphatases I"/>
    <property type="match status" value="1"/>
</dbReference>
<dbReference type="Proteomes" id="UP000886886">
    <property type="component" value="Unassembled WGS sequence"/>
</dbReference>
<keyword evidence="2" id="KW-0378">Hydrolase</keyword>
<dbReference type="InterPro" id="IPR023485">
    <property type="entry name" value="Ptyr_pPase"/>
</dbReference>
<dbReference type="SMART" id="SM00226">
    <property type="entry name" value="LMWPc"/>
    <property type="match status" value="1"/>
</dbReference>
<sequence>MKRYDKLIFVSNSNTLRGPMAEGIMKSKYLLGDLEIESRGLVVLFPEPINQKAEAVLKSHGISMKNHRAEVLKEEDFDERNLILALDETDKLKIFENYENAVNVYLLSAFVGSTEEIQNPLGGTLQDYGACYELIESLIAKLVIKLNEEELLC</sequence>
<accession>A0A9D0ZTL2</accession>
<dbReference type="GO" id="GO:0004725">
    <property type="term" value="F:protein tyrosine phosphatase activity"/>
    <property type="evidence" value="ECO:0007669"/>
    <property type="project" value="InterPro"/>
</dbReference>
<dbReference type="Pfam" id="PF01451">
    <property type="entry name" value="LMWPc"/>
    <property type="match status" value="1"/>
</dbReference>
<evidence type="ECO:0000256" key="2">
    <source>
        <dbReference type="ARBA" id="ARBA00022801"/>
    </source>
</evidence>
<evidence type="ECO:0000313" key="6">
    <source>
        <dbReference type="EMBL" id="HIQ95636.1"/>
    </source>
</evidence>
<dbReference type="Gene3D" id="3.40.50.2300">
    <property type="match status" value="1"/>
</dbReference>
<comment type="caution">
    <text evidence="6">The sequence shown here is derived from an EMBL/GenBank/DDBJ whole genome shotgun (WGS) entry which is preliminary data.</text>
</comment>
<protein>
    <submittedName>
        <fullName evidence="6">Phosphotyrosine protein phosphatase</fullName>
    </submittedName>
</protein>
<proteinExistence type="inferred from homology"/>
<dbReference type="PANTHER" id="PTHR11717:SF31">
    <property type="entry name" value="LOW MOLECULAR WEIGHT PROTEIN-TYROSINE-PHOSPHATASE ETP-RELATED"/>
    <property type="match status" value="1"/>
</dbReference>
<dbReference type="InterPro" id="IPR017867">
    <property type="entry name" value="Tyr_phospatase_low_mol_wt"/>
</dbReference>
<evidence type="ECO:0000259" key="5">
    <source>
        <dbReference type="SMART" id="SM00226"/>
    </source>
</evidence>
<evidence type="ECO:0000313" key="7">
    <source>
        <dbReference type="Proteomes" id="UP000886886"/>
    </source>
</evidence>
<evidence type="ECO:0000256" key="3">
    <source>
        <dbReference type="ARBA" id="ARBA00022912"/>
    </source>
</evidence>
<gene>
    <name evidence="6" type="ORF">IAB26_03640</name>
</gene>
<evidence type="ECO:0000256" key="4">
    <source>
        <dbReference type="PIRSR" id="PIRSR617867-1"/>
    </source>
</evidence>
<keyword evidence="3" id="KW-0904">Protein phosphatase</keyword>
<comment type="similarity">
    <text evidence="1">Belongs to the low molecular weight phosphotyrosine protein phosphatase family.</text>
</comment>
<name>A0A9D0ZTL2_9FIRM</name>
<evidence type="ECO:0000256" key="1">
    <source>
        <dbReference type="ARBA" id="ARBA00011063"/>
    </source>
</evidence>
<dbReference type="AlphaFoldDB" id="A0A9D0ZTL2"/>
<dbReference type="PANTHER" id="PTHR11717">
    <property type="entry name" value="LOW MOLECULAR WEIGHT PROTEIN TYROSINE PHOSPHATASE"/>
    <property type="match status" value="1"/>
</dbReference>
<reference evidence="6" key="2">
    <citation type="journal article" date="2021" name="PeerJ">
        <title>Extensive microbial diversity within the chicken gut microbiome revealed by metagenomics and culture.</title>
        <authorList>
            <person name="Gilroy R."/>
            <person name="Ravi A."/>
            <person name="Getino M."/>
            <person name="Pursley I."/>
            <person name="Horton D.L."/>
            <person name="Alikhan N.F."/>
            <person name="Baker D."/>
            <person name="Gharbi K."/>
            <person name="Hall N."/>
            <person name="Watson M."/>
            <person name="Adriaenssens E.M."/>
            <person name="Foster-Nyarko E."/>
            <person name="Jarju S."/>
            <person name="Secka A."/>
            <person name="Antonio M."/>
            <person name="Oren A."/>
            <person name="Chaudhuri R.R."/>
            <person name="La Ragione R."/>
            <person name="Hildebrand F."/>
            <person name="Pallen M.J."/>
        </authorList>
    </citation>
    <scope>NUCLEOTIDE SEQUENCE</scope>
    <source>
        <strain evidence="6">ChiSjej3B21-11622</strain>
    </source>
</reference>
<dbReference type="InterPro" id="IPR050438">
    <property type="entry name" value="LMW_PTPase"/>
</dbReference>
<reference evidence="6" key="1">
    <citation type="submission" date="2020-10" db="EMBL/GenBank/DDBJ databases">
        <authorList>
            <person name="Gilroy R."/>
        </authorList>
    </citation>
    <scope>NUCLEOTIDE SEQUENCE</scope>
    <source>
        <strain evidence="6">ChiSjej3B21-11622</strain>
    </source>
</reference>
<organism evidence="6 7">
    <name type="scientific">Candidatus Limivivens merdigallinarum</name>
    <dbReference type="NCBI Taxonomy" id="2840859"/>
    <lineage>
        <taxon>Bacteria</taxon>
        <taxon>Bacillati</taxon>
        <taxon>Bacillota</taxon>
        <taxon>Clostridia</taxon>
        <taxon>Lachnospirales</taxon>
        <taxon>Lachnospiraceae</taxon>
        <taxon>Lachnospiraceae incertae sedis</taxon>
        <taxon>Candidatus Limivivens</taxon>
    </lineage>
</organism>